<proteinExistence type="predicted"/>
<comment type="caution">
    <text evidence="1">The sequence shown here is derived from an EMBL/GenBank/DDBJ whole genome shotgun (WGS) entry which is preliminary data.</text>
</comment>
<protein>
    <submittedName>
        <fullName evidence="1">Uncharacterized protein</fullName>
    </submittedName>
</protein>
<dbReference type="Proteomes" id="UP000593572">
    <property type="component" value="Unassembled WGS sequence"/>
</dbReference>
<organism evidence="1 2">
    <name type="scientific">Gossypium lobatum</name>
    <dbReference type="NCBI Taxonomy" id="34289"/>
    <lineage>
        <taxon>Eukaryota</taxon>
        <taxon>Viridiplantae</taxon>
        <taxon>Streptophyta</taxon>
        <taxon>Embryophyta</taxon>
        <taxon>Tracheophyta</taxon>
        <taxon>Spermatophyta</taxon>
        <taxon>Magnoliopsida</taxon>
        <taxon>eudicotyledons</taxon>
        <taxon>Gunneridae</taxon>
        <taxon>Pentapetalae</taxon>
        <taxon>rosids</taxon>
        <taxon>malvids</taxon>
        <taxon>Malvales</taxon>
        <taxon>Malvaceae</taxon>
        <taxon>Malvoideae</taxon>
        <taxon>Gossypium</taxon>
    </lineage>
</organism>
<dbReference type="EMBL" id="JABEZX010000008">
    <property type="protein sequence ID" value="MBA0562950.1"/>
    <property type="molecule type" value="Genomic_DNA"/>
</dbReference>
<name>A0A7J8MED5_9ROSI</name>
<reference evidence="1 2" key="1">
    <citation type="journal article" date="2019" name="Genome Biol. Evol.">
        <title>Insights into the evolution of the New World diploid cottons (Gossypium, subgenus Houzingenia) based on genome sequencing.</title>
        <authorList>
            <person name="Grover C.E."/>
            <person name="Arick M.A. 2nd"/>
            <person name="Thrash A."/>
            <person name="Conover J.L."/>
            <person name="Sanders W.S."/>
            <person name="Peterson D.G."/>
            <person name="Frelichowski J.E."/>
            <person name="Scheffler J.A."/>
            <person name="Scheffler B.E."/>
            <person name="Wendel J.F."/>
        </authorList>
    </citation>
    <scope>NUCLEOTIDE SEQUENCE [LARGE SCALE GENOMIC DNA]</scope>
    <source>
        <strain evidence="1">157</strain>
        <tissue evidence="1">Leaf</tissue>
    </source>
</reference>
<gene>
    <name evidence="1" type="ORF">Golob_007968</name>
</gene>
<accession>A0A7J8MED5</accession>
<sequence>TIRDSQFEFTLGVPTSKKYFLLNTDGFVSLQFGNAAAGGIVLDESGDWLEGSESHTRKLLQFYEFYIDQANTTHLGTRKSVEFALYS</sequence>
<keyword evidence="2" id="KW-1185">Reference proteome</keyword>
<feature type="non-terminal residue" evidence="1">
    <location>
        <position position="1"/>
    </location>
</feature>
<dbReference type="AlphaFoldDB" id="A0A7J8MED5"/>
<evidence type="ECO:0000313" key="1">
    <source>
        <dbReference type="EMBL" id="MBA0562950.1"/>
    </source>
</evidence>
<evidence type="ECO:0000313" key="2">
    <source>
        <dbReference type="Proteomes" id="UP000593572"/>
    </source>
</evidence>